<dbReference type="InterPro" id="IPR013216">
    <property type="entry name" value="Methyltransf_11"/>
</dbReference>
<dbReference type="Gene3D" id="3.40.50.150">
    <property type="entry name" value="Vaccinia Virus protein VP39"/>
    <property type="match status" value="1"/>
</dbReference>
<dbReference type="Proteomes" id="UP000092950">
    <property type="component" value="Chromosome"/>
</dbReference>
<accession>A0ABM6DJF3</accession>
<feature type="domain" description="Methyltransferase type 11" evidence="1">
    <location>
        <begin position="9"/>
        <end position="59"/>
    </location>
</feature>
<sequence length="192" mass="21871">MALHGIDAELIQGQADEPVLPLAAASVDFIHSSGVLHHVPDIDSCLRELHRLLKPDGSMQVMVYNQDSLWYHLYVAYQWRLQWGRDTDVSLRQAFARSTDGEECPIANVYRPQEFIDICRRNGFSATYRGAAISMHEANLAPLRFSAIQNRQLPEENRKFLLSLTFDERGYPLHNGHYAGIDACFELKKANQ</sequence>
<keyword evidence="3" id="KW-1185">Reference proteome</keyword>
<evidence type="ECO:0000313" key="2">
    <source>
        <dbReference type="EMBL" id="ANY18009.1"/>
    </source>
</evidence>
<dbReference type="SUPFAM" id="SSF53335">
    <property type="entry name" value="S-adenosyl-L-methionine-dependent methyltransferases"/>
    <property type="match status" value="1"/>
</dbReference>
<dbReference type="EMBL" id="CP016440">
    <property type="protein sequence ID" value="ANY18009.1"/>
    <property type="molecule type" value="Genomic_DNA"/>
</dbReference>
<organism evidence="2 3">
    <name type="scientific">Bordetella pseudohinzii</name>
    <dbReference type="NCBI Taxonomy" id="1331258"/>
    <lineage>
        <taxon>Bacteria</taxon>
        <taxon>Pseudomonadati</taxon>
        <taxon>Pseudomonadota</taxon>
        <taxon>Betaproteobacteria</taxon>
        <taxon>Burkholderiales</taxon>
        <taxon>Alcaligenaceae</taxon>
        <taxon>Bordetella</taxon>
    </lineage>
</organism>
<evidence type="ECO:0000313" key="3">
    <source>
        <dbReference type="Proteomes" id="UP000092950"/>
    </source>
</evidence>
<evidence type="ECO:0000259" key="1">
    <source>
        <dbReference type="Pfam" id="PF08241"/>
    </source>
</evidence>
<name>A0ABM6DJF3_9BORD</name>
<gene>
    <name evidence="2" type="ORF">BBN53_20235</name>
</gene>
<dbReference type="InterPro" id="IPR029063">
    <property type="entry name" value="SAM-dependent_MTases_sf"/>
</dbReference>
<proteinExistence type="predicted"/>
<dbReference type="CDD" id="cd02440">
    <property type="entry name" value="AdoMet_MTases"/>
    <property type="match status" value="1"/>
</dbReference>
<dbReference type="Pfam" id="PF08241">
    <property type="entry name" value="Methyltransf_11"/>
    <property type="match status" value="1"/>
</dbReference>
<protein>
    <recommendedName>
        <fullName evidence="1">Methyltransferase type 11 domain-containing protein</fullName>
    </recommendedName>
</protein>
<reference evidence="2 3" key="1">
    <citation type="submission" date="2016-07" db="EMBL/GenBank/DDBJ databases">
        <title>Complete genome sequences of Bordetella pseudohinzii.</title>
        <authorList>
            <person name="Spilker T."/>
            <person name="Darrah R."/>
            <person name="LiPuma J.J."/>
        </authorList>
    </citation>
    <scope>NUCLEOTIDE SEQUENCE [LARGE SCALE GENOMIC DNA]</scope>
    <source>
        <strain evidence="2 3">HI4681</strain>
    </source>
</reference>